<dbReference type="Proteomes" id="UP000326950">
    <property type="component" value="Unassembled WGS sequence"/>
</dbReference>
<accession>A0A5N6VAX0</accession>
<dbReference type="OrthoDB" id="4491059at2759"/>
<evidence type="ECO:0000313" key="2">
    <source>
        <dbReference type="EMBL" id="KAE8168158.1"/>
    </source>
</evidence>
<sequence>MNVGLTLFFKQLLIRTQNPAPNLGGYPGSHDGTVLEIAQKAGASAGQNLAAPRIFPPMYSVEVDVMSSDGPDDYKQKFEQAWLQGKDSEDEDLPPASVQIWDKDESD</sequence>
<gene>
    <name evidence="2" type="ORF">BDV40DRAFT_294707</name>
</gene>
<reference evidence="2 3" key="1">
    <citation type="submission" date="2019-04" db="EMBL/GenBank/DDBJ databases">
        <title>Friends and foes A comparative genomics study of 23 Aspergillus species from section Flavi.</title>
        <authorList>
            <consortium name="DOE Joint Genome Institute"/>
            <person name="Kjaerbolling I."/>
            <person name="Vesth T."/>
            <person name="Frisvad J.C."/>
            <person name="Nybo J.L."/>
            <person name="Theobald S."/>
            <person name="Kildgaard S."/>
            <person name="Isbrandt T."/>
            <person name="Kuo A."/>
            <person name="Sato A."/>
            <person name="Lyhne E.K."/>
            <person name="Kogle M.E."/>
            <person name="Wiebenga A."/>
            <person name="Kun R.S."/>
            <person name="Lubbers R.J."/>
            <person name="Makela M.R."/>
            <person name="Barry K."/>
            <person name="Chovatia M."/>
            <person name="Clum A."/>
            <person name="Daum C."/>
            <person name="Haridas S."/>
            <person name="He G."/>
            <person name="LaButti K."/>
            <person name="Lipzen A."/>
            <person name="Mondo S."/>
            <person name="Riley R."/>
            <person name="Salamov A."/>
            <person name="Simmons B.A."/>
            <person name="Magnuson J.K."/>
            <person name="Henrissat B."/>
            <person name="Mortensen U.H."/>
            <person name="Larsen T.O."/>
            <person name="Devries R.P."/>
            <person name="Grigoriev I.V."/>
            <person name="Machida M."/>
            <person name="Baker S.E."/>
            <person name="Andersen M.R."/>
        </authorList>
    </citation>
    <scope>NUCLEOTIDE SEQUENCE [LARGE SCALE GENOMIC DNA]</scope>
    <source>
        <strain evidence="2 3">CBS 117626</strain>
    </source>
</reference>
<keyword evidence="3" id="KW-1185">Reference proteome</keyword>
<evidence type="ECO:0000256" key="1">
    <source>
        <dbReference type="SAM" id="MobiDB-lite"/>
    </source>
</evidence>
<organism evidence="2 3">
    <name type="scientific">Aspergillus tamarii</name>
    <dbReference type="NCBI Taxonomy" id="41984"/>
    <lineage>
        <taxon>Eukaryota</taxon>
        <taxon>Fungi</taxon>
        <taxon>Dikarya</taxon>
        <taxon>Ascomycota</taxon>
        <taxon>Pezizomycotina</taxon>
        <taxon>Eurotiomycetes</taxon>
        <taxon>Eurotiomycetidae</taxon>
        <taxon>Eurotiales</taxon>
        <taxon>Aspergillaceae</taxon>
        <taxon>Aspergillus</taxon>
        <taxon>Aspergillus subgen. Circumdati</taxon>
    </lineage>
</organism>
<name>A0A5N6VAX0_ASPTM</name>
<proteinExistence type="predicted"/>
<dbReference type="AlphaFoldDB" id="A0A5N6VAX0"/>
<evidence type="ECO:0000313" key="3">
    <source>
        <dbReference type="Proteomes" id="UP000326950"/>
    </source>
</evidence>
<protein>
    <submittedName>
        <fullName evidence="2">Uncharacterized protein</fullName>
    </submittedName>
</protein>
<feature type="region of interest" description="Disordered" evidence="1">
    <location>
        <begin position="82"/>
        <end position="107"/>
    </location>
</feature>
<dbReference type="EMBL" id="ML738586">
    <property type="protein sequence ID" value="KAE8168158.1"/>
    <property type="molecule type" value="Genomic_DNA"/>
</dbReference>